<protein>
    <submittedName>
        <fullName evidence="1">Uncharacterized protein</fullName>
    </submittedName>
</protein>
<name>A0A0C3E1R6_9AGAM</name>
<dbReference type="AlphaFoldDB" id="A0A0C3E1R6"/>
<reference evidence="2" key="2">
    <citation type="submission" date="2015-01" db="EMBL/GenBank/DDBJ databases">
        <title>Evolutionary Origins and Diversification of the Mycorrhizal Mutualists.</title>
        <authorList>
            <consortium name="DOE Joint Genome Institute"/>
            <consortium name="Mycorrhizal Genomics Consortium"/>
            <person name="Kohler A."/>
            <person name="Kuo A."/>
            <person name="Nagy L.G."/>
            <person name="Floudas D."/>
            <person name="Copeland A."/>
            <person name="Barry K.W."/>
            <person name="Cichocki N."/>
            <person name="Veneault-Fourrey C."/>
            <person name="LaButti K."/>
            <person name="Lindquist E.A."/>
            <person name="Lipzen A."/>
            <person name="Lundell T."/>
            <person name="Morin E."/>
            <person name="Murat C."/>
            <person name="Riley R."/>
            <person name="Ohm R."/>
            <person name="Sun H."/>
            <person name="Tunlid A."/>
            <person name="Henrissat B."/>
            <person name="Grigoriev I.V."/>
            <person name="Hibbett D.S."/>
            <person name="Martin F."/>
        </authorList>
    </citation>
    <scope>NUCLEOTIDE SEQUENCE [LARGE SCALE GENOMIC DNA]</scope>
    <source>
        <strain evidence="2">Foug A</strain>
    </source>
</reference>
<keyword evidence="2" id="KW-1185">Reference proteome</keyword>
<accession>A0A0C3E1R6</accession>
<feature type="non-terminal residue" evidence="1">
    <location>
        <position position="57"/>
    </location>
</feature>
<evidence type="ECO:0000313" key="2">
    <source>
        <dbReference type="Proteomes" id="UP000053989"/>
    </source>
</evidence>
<dbReference type="InParanoid" id="A0A0C3E1R6"/>
<gene>
    <name evidence="1" type="ORF">SCLCIDRAFT_1211123</name>
</gene>
<evidence type="ECO:0000313" key="1">
    <source>
        <dbReference type="EMBL" id="KIM66725.1"/>
    </source>
</evidence>
<sequence length="57" mass="6212">MMRYLKSGTRRSVSTGLELMVPTCPIGCTFYTTPLVVSGLYSPPHTTSRISGICDND</sequence>
<proteinExistence type="predicted"/>
<dbReference type="HOGENOM" id="CLU_3002237_0_0_1"/>
<dbReference type="Proteomes" id="UP000053989">
    <property type="component" value="Unassembled WGS sequence"/>
</dbReference>
<reference evidence="1 2" key="1">
    <citation type="submission" date="2014-04" db="EMBL/GenBank/DDBJ databases">
        <authorList>
            <consortium name="DOE Joint Genome Institute"/>
            <person name="Kuo A."/>
            <person name="Kohler A."/>
            <person name="Nagy L.G."/>
            <person name="Floudas D."/>
            <person name="Copeland A."/>
            <person name="Barry K.W."/>
            <person name="Cichocki N."/>
            <person name="Veneault-Fourrey C."/>
            <person name="LaButti K."/>
            <person name="Lindquist E.A."/>
            <person name="Lipzen A."/>
            <person name="Lundell T."/>
            <person name="Morin E."/>
            <person name="Murat C."/>
            <person name="Sun H."/>
            <person name="Tunlid A."/>
            <person name="Henrissat B."/>
            <person name="Grigoriev I.V."/>
            <person name="Hibbett D.S."/>
            <person name="Martin F."/>
            <person name="Nordberg H.P."/>
            <person name="Cantor M.N."/>
            <person name="Hua S.X."/>
        </authorList>
    </citation>
    <scope>NUCLEOTIDE SEQUENCE [LARGE SCALE GENOMIC DNA]</scope>
    <source>
        <strain evidence="1 2">Foug A</strain>
    </source>
</reference>
<dbReference type="EMBL" id="KN822016">
    <property type="protein sequence ID" value="KIM66725.1"/>
    <property type="molecule type" value="Genomic_DNA"/>
</dbReference>
<organism evidence="1 2">
    <name type="scientific">Scleroderma citrinum Foug A</name>
    <dbReference type="NCBI Taxonomy" id="1036808"/>
    <lineage>
        <taxon>Eukaryota</taxon>
        <taxon>Fungi</taxon>
        <taxon>Dikarya</taxon>
        <taxon>Basidiomycota</taxon>
        <taxon>Agaricomycotina</taxon>
        <taxon>Agaricomycetes</taxon>
        <taxon>Agaricomycetidae</taxon>
        <taxon>Boletales</taxon>
        <taxon>Sclerodermatineae</taxon>
        <taxon>Sclerodermataceae</taxon>
        <taxon>Scleroderma</taxon>
    </lineage>
</organism>